<evidence type="ECO:0000256" key="1">
    <source>
        <dbReference type="SAM" id="MobiDB-lite"/>
    </source>
</evidence>
<dbReference type="RefSeq" id="WP_004836969.1">
    <property type="nucleotide sequence ID" value="NZ_GG666297.1"/>
</dbReference>
<protein>
    <submittedName>
        <fullName evidence="4">Gram positive anchor</fullName>
    </submittedName>
</protein>
<feature type="region of interest" description="Disordered" evidence="1">
    <location>
        <begin position="1020"/>
        <end position="1039"/>
    </location>
</feature>
<dbReference type="HOGENOM" id="CLU_287801_0_0_9"/>
<feature type="domain" description="SpaA-like prealbumin fold" evidence="3">
    <location>
        <begin position="625"/>
        <end position="741"/>
    </location>
</feature>
<sequence length="1069" mass="123280">EYKLSLTNIKEENTEIYLDYYKASDKGFALQKEYSTKIPYQEKLDLDLPASYILKLTVRSKVNKKDTSIEKYAINSREVKSPRFVKEEDSDVSKYALKKFPYIKGFNFFVINSRSSKLVWEIDEIYRNFTWNYSFEPDVDIQIKADDVDIRTGDRRINISISPKLKTDSSYASRQDYLVEDGEFTFPLTRYLEFVKLRAKIGDEILTPSIEINPLIKAATLKLTNINLKEGDKLNISFIVRLKNPRREEGWKVWVNDDIVFKTSSNVYRITDRIHTKKIRNTQIPIDDDYTLVANFVYKNFKDGNEDSTPPPSVGDTGSISLQIKGTDGKWIDVDPSFSAKYRGPVTFDKLKSNLEYRLKYKVYEKLAKEWGTDQVRIIPFDIKKADRKTKSLTVDIVNGNVLGIFNNNKLGFKIPLRISKVNEKGLPLNGSRFHARKIINGEPLLMLDEQGKPTGEQYYPKYYKEKFDASSQASSKPGDNYFRGLSPGIYELWEEKTPDESYIKPLDEDGKALRWYFKVQARKDRNGKEKKPSDDNYLEIEFDFDHKFKESDAWNTDYPEADREKLIGKTIKGIGRARKDKDRKFYKYIEIVSDDGRSKPAEPDLPYKKIDELRVRNYRKKARLKFFKIDGKSHKNIKDAEFTLRKIQSEEVEKDGKKVVEVKVDANNKPFYESVKTIDEDRRESTDDKVKEYALAKSSENLGVEFTGIEEGTYILEEVRAADGYKLRDFFLTISFSQDQDGSWKELVKGYKKDENGKYIEMDESDGFFNVDRQGNLVSIANEKENIDFKFRKLSDQKDEVGEQIPLKGAGFVLKKVRDSMNANAKAYEYYEDDLDAKAKGALKKYSHNGEAIEFYKSGLVRKLSDACKVYDFDEAGQLIKLDGKDASEKDKKDIRDKLIQKDLGAATMGKYYQTASSQADGSVSFSDLGEGIYELIENQIPTAYLGANRQYSWIFKVEKKDKGLEIKHDLKVEKDYYRQFPKLDSQISYKEAYTDNSNVKESLNDKFSYEITNTKLNKDEKPIDGTENENQAFSYPSTGGLGTSPAFTIIGLAMMTAGAIYLARKKL</sequence>
<accession>C2CH97</accession>
<dbReference type="eggNOG" id="COG4932">
    <property type="taxonomic scope" value="Bacteria"/>
</dbReference>
<organism evidence="4 5">
    <name type="scientific">Anaerococcus tetradius ATCC 35098</name>
    <dbReference type="NCBI Taxonomy" id="525255"/>
    <lineage>
        <taxon>Bacteria</taxon>
        <taxon>Bacillati</taxon>
        <taxon>Bacillota</taxon>
        <taxon>Tissierellia</taxon>
        <taxon>Tissierellales</taxon>
        <taxon>Peptoniphilaceae</taxon>
        <taxon>Anaerococcus</taxon>
    </lineage>
</organism>
<dbReference type="AlphaFoldDB" id="C2CH97"/>
<reference evidence="4 5" key="1">
    <citation type="submission" date="2009-01" db="EMBL/GenBank/DDBJ databases">
        <authorList>
            <person name="Qin X."/>
            <person name="Bachman B."/>
            <person name="Battles P."/>
            <person name="Bell A."/>
            <person name="Bess C."/>
            <person name="Bickham C."/>
            <person name="Chaboub L."/>
            <person name="Chen D."/>
            <person name="Coyle M."/>
            <person name="Deiros D.R."/>
            <person name="Dinh H."/>
            <person name="Forbes L."/>
            <person name="Fowler G."/>
            <person name="Francisco L."/>
            <person name="Fu Q."/>
            <person name="Gubbala S."/>
            <person name="Hale W."/>
            <person name="Han Y."/>
            <person name="Hemphill L."/>
            <person name="Highlander S.K."/>
            <person name="Hirani K."/>
            <person name="Hogues M."/>
            <person name="Jackson L."/>
            <person name="Jakkamsetti A."/>
            <person name="Javaid M."/>
            <person name="Jiang H."/>
            <person name="Korchina V."/>
            <person name="Kovar C."/>
            <person name="Lara F."/>
            <person name="Lee S."/>
            <person name="Mata R."/>
            <person name="Mathew T."/>
            <person name="Moen C."/>
            <person name="Morales K."/>
            <person name="Munidasa M."/>
            <person name="Nazareth L."/>
            <person name="Ngo R."/>
            <person name="Nguyen L."/>
            <person name="Okwuonu G."/>
            <person name="Ongeri F."/>
            <person name="Patil S."/>
            <person name="Petrosino J."/>
            <person name="Pham C."/>
            <person name="Pham P."/>
            <person name="Pu L.-L."/>
            <person name="Puazo M."/>
            <person name="Raj R."/>
            <person name="Reid J."/>
            <person name="Rouhana J."/>
            <person name="Saada N."/>
            <person name="Shang Y."/>
            <person name="Simmons D."/>
            <person name="Thornton R."/>
            <person name="Warren J."/>
            <person name="Weissenberger G."/>
            <person name="Zhang J."/>
            <person name="Zhang L."/>
            <person name="Zhou C."/>
            <person name="Zhu D."/>
            <person name="Muzny D."/>
            <person name="Worley K."/>
            <person name="Gibbs R."/>
        </authorList>
    </citation>
    <scope>NUCLEOTIDE SEQUENCE [LARGE SCALE GENOMIC DNA]</scope>
    <source>
        <strain evidence="4 5">ATCC 35098</strain>
    </source>
</reference>
<keyword evidence="2" id="KW-0812">Transmembrane</keyword>
<proteinExistence type="predicted"/>
<dbReference type="EMBL" id="ACGC01000048">
    <property type="protein sequence ID" value="EEI82979.1"/>
    <property type="molecule type" value="Genomic_DNA"/>
</dbReference>
<feature type="non-terminal residue" evidence="4">
    <location>
        <position position="1"/>
    </location>
</feature>
<gene>
    <name evidence="4" type="ORF">HMPREF0077_0857</name>
</gene>
<evidence type="ECO:0000313" key="5">
    <source>
        <dbReference type="Proteomes" id="UP000003744"/>
    </source>
</evidence>
<keyword evidence="2" id="KW-1133">Transmembrane helix</keyword>
<dbReference type="eggNOG" id="COG3064">
    <property type="taxonomic scope" value="Bacteria"/>
</dbReference>
<keyword evidence="2" id="KW-0472">Membrane</keyword>
<dbReference type="Gene3D" id="2.60.40.10">
    <property type="entry name" value="Immunoglobulins"/>
    <property type="match status" value="1"/>
</dbReference>
<comment type="caution">
    <text evidence="4">The sequence shown here is derived from an EMBL/GenBank/DDBJ whole genome shotgun (WGS) entry which is preliminary data.</text>
</comment>
<feature type="domain" description="SpaA-like prealbumin fold" evidence="3">
    <location>
        <begin position="912"/>
        <end position="963"/>
    </location>
</feature>
<feature type="transmembrane region" description="Helical" evidence="2">
    <location>
        <begin position="1048"/>
        <end position="1065"/>
    </location>
</feature>
<feature type="compositionally biased region" description="Polar residues" evidence="1">
    <location>
        <begin position="1030"/>
        <end position="1039"/>
    </location>
</feature>
<evidence type="ECO:0000313" key="4">
    <source>
        <dbReference type="EMBL" id="EEI82979.1"/>
    </source>
</evidence>
<dbReference type="Proteomes" id="UP000003744">
    <property type="component" value="Unassembled WGS sequence"/>
</dbReference>
<name>C2CH97_9FIRM</name>
<evidence type="ECO:0000256" key="2">
    <source>
        <dbReference type="SAM" id="Phobius"/>
    </source>
</evidence>
<dbReference type="InterPro" id="IPR013783">
    <property type="entry name" value="Ig-like_fold"/>
</dbReference>
<dbReference type="InterPro" id="IPR041033">
    <property type="entry name" value="SpaA_PFL_dom_1"/>
</dbReference>
<dbReference type="Pfam" id="PF17802">
    <property type="entry name" value="SpaA"/>
    <property type="match status" value="2"/>
</dbReference>
<evidence type="ECO:0000259" key="3">
    <source>
        <dbReference type="Pfam" id="PF17802"/>
    </source>
</evidence>